<evidence type="ECO:0000256" key="1">
    <source>
        <dbReference type="SAM" id="SignalP"/>
    </source>
</evidence>
<organism evidence="2 3">
    <name type="scientific">Sphingobium xenophagum</name>
    <dbReference type="NCBI Taxonomy" id="121428"/>
    <lineage>
        <taxon>Bacteria</taxon>
        <taxon>Pseudomonadati</taxon>
        <taxon>Pseudomonadota</taxon>
        <taxon>Alphaproteobacteria</taxon>
        <taxon>Sphingomonadales</taxon>
        <taxon>Sphingomonadaceae</taxon>
        <taxon>Sphingobium</taxon>
    </lineage>
</organism>
<evidence type="ECO:0000313" key="2">
    <source>
        <dbReference type="EMBL" id="ASY44710.1"/>
    </source>
</evidence>
<name>A0A249MTN4_SPHXE</name>
<sequence>MRRHLPLSLLAGVLPVIAMLSPALAATQESQMWITEMATIHASKDDLVTIDASQRARSDTGSGGEQFLARIALDHRISPAVQVGGAIAYLKSEVDQELRFHQQVTLSKGIWQARTRMEERFFDNVDTASWRLRQRLQASVPLDRAKQWTMIAVTEFFFHLNRARPSDRTGLAVMRQQIGLRHPIGKNLDAQLLYMRQQTFREARPDVVAHIPWLTLSWRI</sequence>
<keyword evidence="1" id="KW-0732">Signal</keyword>
<dbReference type="Proteomes" id="UP000217141">
    <property type="component" value="Chromosome I"/>
</dbReference>
<gene>
    <name evidence="2" type="ORF">CJD35_09785</name>
</gene>
<proteinExistence type="predicted"/>
<evidence type="ECO:0000313" key="3">
    <source>
        <dbReference type="Proteomes" id="UP000217141"/>
    </source>
</evidence>
<dbReference type="EMBL" id="CP022745">
    <property type="protein sequence ID" value="ASY44710.1"/>
    <property type="molecule type" value="Genomic_DNA"/>
</dbReference>
<feature type="chain" id="PRO_5012806440" evidence="1">
    <location>
        <begin position="26"/>
        <end position="220"/>
    </location>
</feature>
<dbReference type="InterPro" id="IPR019619">
    <property type="entry name" value="DUF2490"/>
</dbReference>
<feature type="signal peptide" evidence="1">
    <location>
        <begin position="1"/>
        <end position="25"/>
    </location>
</feature>
<protein>
    <submittedName>
        <fullName evidence="2">DUF2490 domain-containing protein</fullName>
    </submittedName>
</protein>
<dbReference type="KEGG" id="shyd:CJD35_09785"/>
<accession>A0A249MTN4</accession>
<reference evidence="2 3" key="1">
    <citation type="submission" date="2017-08" db="EMBL/GenBank/DDBJ databases">
        <title>Whole Genome Sequence of Sphingobium hydrophobicum C1: Insights into Adaption to the Electronic-waste Contaminated Sediment.</title>
        <authorList>
            <person name="Song D."/>
            <person name="Chen X."/>
            <person name="Xu M."/>
        </authorList>
    </citation>
    <scope>NUCLEOTIDE SEQUENCE [LARGE SCALE GENOMIC DNA]</scope>
    <source>
        <strain evidence="2 3">C1</strain>
    </source>
</reference>
<dbReference type="AlphaFoldDB" id="A0A249MTN4"/>
<dbReference type="Pfam" id="PF10677">
    <property type="entry name" value="DUF2490"/>
    <property type="match status" value="1"/>
</dbReference>
<dbReference type="RefSeq" id="WP_017181567.1">
    <property type="nucleotide sequence ID" value="NZ_CP022745.1"/>
</dbReference>